<protein>
    <submittedName>
        <fullName evidence="2">Uncharacterized protein</fullName>
    </submittedName>
</protein>
<evidence type="ECO:0000313" key="2">
    <source>
        <dbReference type="EMBL" id="BDB99063.1"/>
    </source>
</evidence>
<organism evidence="2 3">
    <name type="scientific">Saccharolobus caldissimus</name>
    <dbReference type="NCBI Taxonomy" id="1702097"/>
    <lineage>
        <taxon>Archaea</taxon>
        <taxon>Thermoproteota</taxon>
        <taxon>Thermoprotei</taxon>
        <taxon>Sulfolobales</taxon>
        <taxon>Sulfolobaceae</taxon>
        <taxon>Saccharolobus</taxon>
    </lineage>
</organism>
<accession>A0AAQ4CTD2</accession>
<dbReference type="AlphaFoldDB" id="A0AAQ4CTD2"/>
<dbReference type="EMBL" id="AP025226">
    <property type="protein sequence ID" value="BDB99063.1"/>
    <property type="molecule type" value="Genomic_DNA"/>
</dbReference>
<dbReference type="GeneID" id="68866811"/>
<reference evidence="2 3" key="1">
    <citation type="journal article" date="2022" name="Microbiol. Resour. Announc.">
        <title>Complete Genome Sequence of the Hyperthermophilic and Acidophilic Archaeon Saccharolobus caldissimus Strain HS-3T.</title>
        <authorList>
            <person name="Sakai H.D."/>
            <person name="Kurosawa N."/>
        </authorList>
    </citation>
    <scope>NUCLEOTIDE SEQUENCE [LARGE SCALE GENOMIC DNA]</scope>
    <source>
        <strain evidence="2 3">JCM32116</strain>
    </source>
</reference>
<keyword evidence="1" id="KW-0175">Coiled coil</keyword>
<proteinExistence type="predicted"/>
<sequence length="231" mass="27298">MILSELIDRLNLFKQELNIQKLKNEDEKLSDIIEKLEKSKKQLEISLKKIRELELELDKINNDKYNNILEEIKEDIKKITSLDNADEIIKLIEIINDKVNYLENIVKDEINKLIDEKIKNIEEINKRLQLFAKILLHVLKIEKEIKTFTIPKNKSLDKLNEIEKNAKDHLNEVYSFTIDQLEKIDLDEIKLNILLELIEKGEIKLNKNNIDNSFQVIKMLIEKGISVRVCI</sequence>
<evidence type="ECO:0000256" key="1">
    <source>
        <dbReference type="SAM" id="Coils"/>
    </source>
</evidence>
<evidence type="ECO:0000313" key="3">
    <source>
        <dbReference type="Proteomes" id="UP001319921"/>
    </source>
</evidence>
<name>A0AAQ4CTD2_9CREN</name>
<keyword evidence="3" id="KW-1185">Reference proteome</keyword>
<dbReference type="RefSeq" id="WP_229569415.1">
    <property type="nucleotide sequence ID" value="NZ_AP025226.1"/>
</dbReference>
<gene>
    <name evidence="2" type="ORF">SACC_20800</name>
</gene>
<feature type="coiled-coil region" evidence="1">
    <location>
        <begin position="19"/>
        <end position="82"/>
    </location>
</feature>
<dbReference type="Proteomes" id="UP001319921">
    <property type="component" value="Chromosome"/>
</dbReference>
<dbReference type="KEGG" id="scas:SACC_20800"/>